<name>A0AAE3U772_9BACT</name>
<gene>
    <name evidence="1" type="ORF">QNI16_12490</name>
</gene>
<dbReference type="EMBL" id="JASJOS010000005">
    <property type="protein sequence ID" value="MDJ1481307.1"/>
    <property type="molecule type" value="Genomic_DNA"/>
</dbReference>
<dbReference type="RefSeq" id="WP_313978895.1">
    <property type="nucleotide sequence ID" value="NZ_JASJOS010000005.1"/>
</dbReference>
<organism evidence="1 2">
    <name type="scientific">Xanthocytophaga flava</name>
    <dbReference type="NCBI Taxonomy" id="3048013"/>
    <lineage>
        <taxon>Bacteria</taxon>
        <taxon>Pseudomonadati</taxon>
        <taxon>Bacteroidota</taxon>
        <taxon>Cytophagia</taxon>
        <taxon>Cytophagales</taxon>
        <taxon>Rhodocytophagaceae</taxon>
        <taxon>Xanthocytophaga</taxon>
    </lineage>
</organism>
<accession>A0AAE3U772</accession>
<dbReference type="AlphaFoldDB" id="A0AAE3U772"/>
<reference evidence="1" key="1">
    <citation type="submission" date="2023-05" db="EMBL/GenBank/DDBJ databases">
        <authorList>
            <person name="Zhang X."/>
        </authorList>
    </citation>
    <scope>NUCLEOTIDE SEQUENCE</scope>
    <source>
        <strain evidence="1">YF14B1</strain>
    </source>
</reference>
<comment type="caution">
    <text evidence="1">The sequence shown here is derived from an EMBL/GenBank/DDBJ whole genome shotgun (WGS) entry which is preliminary data.</text>
</comment>
<dbReference type="Proteomes" id="UP001241110">
    <property type="component" value="Unassembled WGS sequence"/>
</dbReference>
<proteinExistence type="predicted"/>
<protein>
    <submittedName>
        <fullName evidence="1">Uncharacterized protein</fullName>
    </submittedName>
</protein>
<evidence type="ECO:0000313" key="1">
    <source>
        <dbReference type="EMBL" id="MDJ1481307.1"/>
    </source>
</evidence>
<evidence type="ECO:0000313" key="2">
    <source>
        <dbReference type="Proteomes" id="UP001241110"/>
    </source>
</evidence>
<sequence>MATKNGPANGYIQIQVCGHKLGLKFGMNFWQLLTELYGISMNQLGETLTESSLKSPRMISDMIYCAAVANCEIAGEKPDFTRGQCLEWFGEMEAQTVNDIIETFLQSKLMGNTIESLLKEQLPQMESSTLAKTVSE</sequence>